<dbReference type="InterPro" id="IPR014284">
    <property type="entry name" value="RNA_pol_sigma-70_dom"/>
</dbReference>
<evidence type="ECO:0000313" key="8">
    <source>
        <dbReference type="EMBL" id="GIL40047.1"/>
    </source>
</evidence>
<dbReference type="SUPFAM" id="SSF88659">
    <property type="entry name" value="Sigma3 and sigma4 domains of RNA polymerase sigma factors"/>
    <property type="match status" value="1"/>
</dbReference>
<dbReference type="GO" id="GO:0003677">
    <property type="term" value="F:DNA binding"/>
    <property type="evidence" value="ECO:0007669"/>
    <property type="project" value="InterPro"/>
</dbReference>
<dbReference type="InterPro" id="IPR053866">
    <property type="entry name" value="PhyR_sigma2"/>
</dbReference>
<evidence type="ECO:0000256" key="1">
    <source>
        <dbReference type="ARBA" id="ARBA00010641"/>
    </source>
</evidence>
<evidence type="ECO:0000259" key="6">
    <source>
        <dbReference type="Pfam" id="PF08281"/>
    </source>
</evidence>
<keyword evidence="4" id="KW-0804">Transcription</keyword>
<comment type="caution">
    <text evidence="8">The sequence shown here is derived from an EMBL/GenBank/DDBJ whole genome shotgun (WGS) entry which is preliminary data.</text>
</comment>
<evidence type="ECO:0000313" key="9">
    <source>
        <dbReference type="Proteomes" id="UP000681075"/>
    </source>
</evidence>
<evidence type="ECO:0000256" key="5">
    <source>
        <dbReference type="SAM" id="MobiDB-lite"/>
    </source>
</evidence>
<protein>
    <submittedName>
        <fullName evidence="8">RNA polymerase sigma factor</fullName>
    </submittedName>
</protein>
<gene>
    <name evidence="8" type="primary">prtI</name>
    <name evidence="8" type="ORF">TMPK1_22840</name>
</gene>
<proteinExistence type="inferred from homology"/>
<name>A0A8S8XF53_9PROT</name>
<feature type="domain" description="PhyR sigma2" evidence="7">
    <location>
        <begin position="33"/>
        <end position="80"/>
    </location>
</feature>
<evidence type="ECO:0000256" key="2">
    <source>
        <dbReference type="ARBA" id="ARBA00023015"/>
    </source>
</evidence>
<sequence length="198" mass="22315">MIAFFPGRGGRETDDKRKADSDGSTTEFSDRLLAHLPRLRRYAIALTRNITLADDLVQDCIERACRKQDLLQDPERLMGWLRTTLINLYRDNLRRERRRGVPIELDAVLDLAGNDPIPSDWLAMKELAGALDLLSPDHREILLLAALEDLSYREIADTLRLPIGTVMSRLSRARAQLRDALERGDVTPSSIRSVGGSP</sequence>
<evidence type="ECO:0000259" key="7">
    <source>
        <dbReference type="Pfam" id="PF22029"/>
    </source>
</evidence>
<accession>A0A8S8XF53</accession>
<feature type="compositionally biased region" description="Basic and acidic residues" evidence="5">
    <location>
        <begin position="9"/>
        <end position="21"/>
    </location>
</feature>
<dbReference type="SUPFAM" id="SSF88946">
    <property type="entry name" value="Sigma2 domain of RNA polymerase sigma factors"/>
    <property type="match status" value="1"/>
</dbReference>
<comment type="similarity">
    <text evidence="1">Belongs to the sigma-70 factor family. ECF subfamily.</text>
</comment>
<dbReference type="InterPro" id="IPR036388">
    <property type="entry name" value="WH-like_DNA-bd_sf"/>
</dbReference>
<dbReference type="PANTHER" id="PTHR43133">
    <property type="entry name" value="RNA POLYMERASE ECF-TYPE SIGMA FACTO"/>
    <property type="match status" value="1"/>
</dbReference>
<dbReference type="GO" id="GO:0016987">
    <property type="term" value="F:sigma factor activity"/>
    <property type="evidence" value="ECO:0007669"/>
    <property type="project" value="UniProtKB-KW"/>
</dbReference>
<dbReference type="Gene3D" id="1.10.1740.10">
    <property type="match status" value="1"/>
</dbReference>
<dbReference type="Pfam" id="PF22029">
    <property type="entry name" value="PhyR_sigma2"/>
    <property type="match status" value="1"/>
</dbReference>
<dbReference type="NCBIfam" id="TIGR02937">
    <property type="entry name" value="sigma70-ECF"/>
    <property type="match status" value="1"/>
</dbReference>
<dbReference type="EMBL" id="BOPV01000001">
    <property type="protein sequence ID" value="GIL40047.1"/>
    <property type="molecule type" value="Genomic_DNA"/>
</dbReference>
<evidence type="ECO:0000256" key="3">
    <source>
        <dbReference type="ARBA" id="ARBA00023082"/>
    </source>
</evidence>
<dbReference type="Gene3D" id="1.10.10.10">
    <property type="entry name" value="Winged helix-like DNA-binding domain superfamily/Winged helix DNA-binding domain"/>
    <property type="match status" value="1"/>
</dbReference>
<keyword evidence="2" id="KW-0805">Transcription regulation</keyword>
<feature type="region of interest" description="Disordered" evidence="5">
    <location>
        <begin position="1"/>
        <end position="25"/>
    </location>
</feature>
<dbReference type="InterPro" id="IPR013249">
    <property type="entry name" value="RNA_pol_sigma70_r4_t2"/>
</dbReference>
<keyword evidence="3" id="KW-0731">Sigma factor</keyword>
<dbReference type="InterPro" id="IPR039425">
    <property type="entry name" value="RNA_pol_sigma-70-like"/>
</dbReference>
<dbReference type="Pfam" id="PF08281">
    <property type="entry name" value="Sigma70_r4_2"/>
    <property type="match status" value="1"/>
</dbReference>
<dbReference type="CDD" id="cd06171">
    <property type="entry name" value="Sigma70_r4"/>
    <property type="match status" value="1"/>
</dbReference>
<dbReference type="PANTHER" id="PTHR43133:SF25">
    <property type="entry name" value="RNA POLYMERASE SIGMA FACTOR RFAY-RELATED"/>
    <property type="match status" value="1"/>
</dbReference>
<evidence type="ECO:0000256" key="4">
    <source>
        <dbReference type="ARBA" id="ARBA00023163"/>
    </source>
</evidence>
<dbReference type="RefSeq" id="WP_420243156.1">
    <property type="nucleotide sequence ID" value="NZ_BOPV01000001.1"/>
</dbReference>
<dbReference type="Proteomes" id="UP000681075">
    <property type="component" value="Unassembled WGS sequence"/>
</dbReference>
<dbReference type="GO" id="GO:0006352">
    <property type="term" value="P:DNA-templated transcription initiation"/>
    <property type="evidence" value="ECO:0007669"/>
    <property type="project" value="InterPro"/>
</dbReference>
<feature type="domain" description="RNA polymerase sigma factor 70 region 4 type 2" evidence="6">
    <location>
        <begin position="126"/>
        <end position="177"/>
    </location>
</feature>
<organism evidence="8 9">
    <name type="scientific">Roseiterribacter gracilis</name>
    <dbReference type="NCBI Taxonomy" id="2812848"/>
    <lineage>
        <taxon>Bacteria</taxon>
        <taxon>Pseudomonadati</taxon>
        <taxon>Pseudomonadota</taxon>
        <taxon>Alphaproteobacteria</taxon>
        <taxon>Rhodospirillales</taxon>
        <taxon>Roseiterribacteraceae</taxon>
        <taxon>Roseiterribacter</taxon>
    </lineage>
</organism>
<dbReference type="InterPro" id="IPR013325">
    <property type="entry name" value="RNA_pol_sigma_r2"/>
</dbReference>
<reference evidence="8" key="1">
    <citation type="submission" date="2021-02" db="EMBL/GenBank/DDBJ databases">
        <title>Genome sequence of Rhodospirillales sp. strain TMPK1 isolated from soil.</title>
        <authorList>
            <person name="Nakai R."/>
            <person name="Kusada H."/>
            <person name="Tamaki H."/>
        </authorList>
    </citation>
    <scope>NUCLEOTIDE SEQUENCE</scope>
    <source>
        <strain evidence="8">TMPK1</strain>
    </source>
</reference>
<dbReference type="InterPro" id="IPR013324">
    <property type="entry name" value="RNA_pol_sigma_r3/r4-like"/>
</dbReference>
<keyword evidence="9" id="KW-1185">Reference proteome</keyword>
<dbReference type="AlphaFoldDB" id="A0A8S8XF53"/>